<comment type="caution">
    <text evidence="2">The sequence shown here is derived from an EMBL/GenBank/DDBJ whole genome shotgun (WGS) entry which is preliminary data.</text>
</comment>
<evidence type="ECO:0000313" key="2">
    <source>
        <dbReference type="EMBL" id="RXH93539.1"/>
    </source>
</evidence>
<feature type="compositionally biased region" description="Polar residues" evidence="1">
    <location>
        <begin position="151"/>
        <end position="160"/>
    </location>
</feature>
<feature type="region of interest" description="Disordered" evidence="1">
    <location>
        <begin position="139"/>
        <end position="160"/>
    </location>
</feature>
<feature type="region of interest" description="Disordered" evidence="1">
    <location>
        <begin position="87"/>
        <end position="124"/>
    </location>
</feature>
<feature type="compositionally biased region" description="Low complexity" evidence="1">
    <location>
        <begin position="87"/>
        <end position="100"/>
    </location>
</feature>
<accession>A0A498JCK5</accession>
<dbReference type="EMBL" id="RDQH01000333">
    <property type="protein sequence ID" value="RXH93539.1"/>
    <property type="molecule type" value="Genomic_DNA"/>
</dbReference>
<feature type="compositionally biased region" description="Polar residues" evidence="1">
    <location>
        <begin position="109"/>
        <end position="124"/>
    </location>
</feature>
<gene>
    <name evidence="2" type="ORF">DVH24_014115</name>
</gene>
<name>A0A498JCK5_MALDO</name>
<sequence>MWWESQQAQHDGYWQPYEEFYSRPMHYAQSNSGSSIDYNQILNELNSLVQGSQNQAKEAQQDAYWQPYEDMPMSYDEILDVLTSLTQGSQQEECSQPSEEFYQWPYAPPQSSQTNSGTSMDNDQIVQLLTSLTHEAENQANKMDELEKHTYTTSGSSPNF</sequence>
<feature type="compositionally biased region" description="Basic and acidic residues" evidence="1">
    <location>
        <begin position="139"/>
        <end position="150"/>
    </location>
</feature>
<dbReference type="Proteomes" id="UP000290289">
    <property type="component" value="Chromosome 7"/>
</dbReference>
<evidence type="ECO:0000256" key="1">
    <source>
        <dbReference type="SAM" id="MobiDB-lite"/>
    </source>
</evidence>
<organism evidence="2 3">
    <name type="scientific">Malus domestica</name>
    <name type="common">Apple</name>
    <name type="synonym">Pyrus malus</name>
    <dbReference type="NCBI Taxonomy" id="3750"/>
    <lineage>
        <taxon>Eukaryota</taxon>
        <taxon>Viridiplantae</taxon>
        <taxon>Streptophyta</taxon>
        <taxon>Embryophyta</taxon>
        <taxon>Tracheophyta</taxon>
        <taxon>Spermatophyta</taxon>
        <taxon>Magnoliopsida</taxon>
        <taxon>eudicotyledons</taxon>
        <taxon>Gunneridae</taxon>
        <taxon>Pentapetalae</taxon>
        <taxon>rosids</taxon>
        <taxon>fabids</taxon>
        <taxon>Rosales</taxon>
        <taxon>Rosaceae</taxon>
        <taxon>Amygdaloideae</taxon>
        <taxon>Maleae</taxon>
        <taxon>Malus</taxon>
    </lineage>
</organism>
<keyword evidence="3" id="KW-1185">Reference proteome</keyword>
<proteinExistence type="predicted"/>
<reference evidence="2 3" key="1">
    <citation type="submission" date="2018-10" db="EMBL/GenBank/DDBJ databases">
        <title>A high-quality apple genome assembly.</title>
        <authorList>
            <person name="Hu J."/>
        </authorList>
    </citation>
    <scope>NUCLEOTIDE SEQUENCE [LARGE SCALE GENOMIC DNA]</scope>
    <source>
        <strain evidence="3">cv. HFTH1</strain>
        <tissue evidence="2">Young leaf</tissue>
    </source>
</reference>
<protein>
    <submittedName>
        <fullName evidence="2">Uncharacterized protein</fullName>
    </submittedName>
</protein>
<evidence type="ECO:0000313" key="3">
    <source>
        <dbReference type="Proteomes" id="UP000290289"/>
    </source>
</evidence>
<dbReference type="AlphaFoldDB" id="A0A498JCK5"/>